<feature type="transmembrane region" description="Helical" evidence="4">
    <location>
        <begin position="32"/>
        <end position="56"/>
    </location>
</feature>
<dbReference type="Pfam" id="PF00211">
    <property type="entry name" value="Guanylate_cyc"/>
    <property type="match status" value="1"/>
</dbReference>
<evidence type="ECO:0000256" key="2">
    <source>
        <dbReference type="ARBA" id="ARBA00022475"/>
    </source>
</evidence>
<dbReference type="InterPro" id="IPR029787">
    <property type="entry name" value="Nucleotide_cyclase"/>
</dbReference>
<reference evidence="7 8" key="1">
    <citation type="submission" date="2019-09" db="EMBL/GenBank/DDBJ databases">
        <title>YIM 132180 draft genome.</title>
        <authorList>
            <person name="Zhang K."/>
        </authorList>
    </citation>
    <scope>NUCLEOTIDE SEQUENCE [LARGE SCALE GENOMIC DNA]</scope>
    <source>
        <strain evidence="7 8">YIM 132180</strain>
    </source>
</reference>
<dbReference type="PROSITE" id="PS51085">
    <property type="entry name" value="2FE2S_FER_2"/>
    <property type="match status" value="1"/>
</dbReference>
<dbReference type="Pfam" id="PF00111">
    <property type="entry name" value="Fer2"/>
    <property type="match status" value="1"/>
</dbReference>
<dbReference type="InterPro" id="IPR036010">
    <property type="entry name" value="2Fe-2S_ferredoxin-like_sf"/>
</dbReference>
<evidence type="ECO:0000313" key="8">
    <source>
        <dbReference type="Proteomes" id="UP000432089"/>
    </source>
</evidence>
<protein>
    <submittedName>
        <fullName evidence="7">Adenylate/guanylate cyclase domain-containing protein</fullName>
    </submittedName>
</protein>
<dbReference type="GO" id="GO:0006171">
    <property type="term" value="P:cAMP biosynthetic process"/>
    <property type="evidence" value="ECO:0007669"/>
    <property type="project" value="TreeGrafter"/>
</dbReference>
<dbReference type="PROSITE" id="PS50125">
    <property type="entry name" value="GUANYLATE_CYCLASE_2"/>
    <property type="match status" value="1"/>
</dbReference>
<feature type="domain" description="Guanylate cyclase" evidence="5">
    <location>
        <begin position="377"/>
        <end position="509"/>
    </location>
</feature>
<evidence type="ECO:0000256" key="1">
    <source>
        <dbReference type="ARBA" id="ARBA00004651"/>
    </source>
</evidence>
<gene>
    <name evidence="7" type="ORF">F6X38_16945</name>
</gene>
<dbReference type="GO" id="GO:0035556">
    <property type="term" value="P:intracellular signal transduction"/>
    <property type="evidence" value="ECO:0007669"/>
    <property type="project" value="InterPro"/>
</dbReference>
<dbReference type="Gene3D" id="3.30.70.1230">
    <property type="entry name" value="Nucleotide cyclase"/>
    <property type="match status" value="1"/>
</dbReference>
<feature type="transmembrane region" description="Helical" evidence="4">
    <location>
        <begin position="229"/>
        <end position="248"/>
    </location>
</feature>
<dbReference type="InterPro" id="IPR050697">
    <property type="entry name" value="Adenylyl/Guanylyl_Cyclase_3/4"/>
</dbReference>
<dbReference type="CDD" id="cd00207">
    <property type="entry name" value="fer2"/>
    <property type="match status" value="1"/>
</dbReference>
<keyword evidence="4" id="KW-0812">Transmembrane</keyword>
<feature type="transmembrane region" description="Helical" evidence="4">
    <location>
        <begin position="76"/>
        <end position="95"/>
    </location>
</feature>
<feature type="domain" description="2Fe-2S ferredoxin-type" evidence="6">
    <location>
        <begin position="259"/>
        <end position="356"/>
    </location>
</feature>
<dbReference type="InterPro" id="IPR034804">
    <property type="entry name" value="SQR/QFR_C/D"/>
</dbReference>
<keyword evidence="4" id="KW-1133">Transmembrane helix</keyword>
<keyword evidence="8" id="KW-1185">Reference proteome</keyword>
<evidence type="ECO:0000313" key="7">
    <source>
        <dbReference type="EMBL" id="KAB0678108.1"/>
    </source>
</evidence>
<evidence type="ECO:0000259" key="6">
    <source>
        <dbReference type="PROSITE" id="PS51085"/>
    </source>
</evidence>
<dbReference type="Gene3D" id="3.10.20.30">
    <property type="match status" value="1"/>
</dbReference>
<proteinExistence type="predicted"/>
<evidence type="ECO:0000256" key="3">
    <source>
        <dbReference type="ARBA" id="ARBA00023136"/>
    </source>
</evidence>
<dbReference type="InterPro" id="IPR012675">
    <property type="entry name" value="Beta-grasp_dom_sf"/>
</dbReference>
<comment type="caution">
    <text evidence="7">The sequence shown here is derived from an EMBL/GenBank/DDBJ whole genome shotgun (WGS) entry which is preliminary data.</text>
</comment>
<sequence>MLHQLRRLRQFDWPGRAAVAAVRRVTSRDLRLFSGLAIGGFILCHFLNHALGLISVDAMEAARPFLSGPWRSPPGTGLLYGSVAVHFVLTLRALYLRHSLRMPAREAAQTALGLVLPFLLIGHVVGTRIEFAATGIEATYPDIVANFWVRNPVAGGRQVVALLIAWLHFCLGLFFWLRTKPGFPAWRPTLFAVALLVPVLSVLGFAEAGKELANRAGPLPERTTHAPEWVDTVLALGLAVPLALVVAARGARGIYRRRDRVRIAYPDGRTIEIPRGFSILEASRSARIPHQAVCGGRARCSTCRIEIVHGFHGQPHPGEPERATLQRIGAGPRVRLACQFRPSRDVGIVPLVHPAAAASVALESGRLRSYGEEREIVVLFCDIRGFTSLAEHRLPYDVVFILNRYVELVGRAVTGNGGAVDKFVGDGAMALFGLSSPAPQAAQQGLAAAERILADLAELNETLGRELREPLRVAIALHQGPAIVGEVGYGTVASLTAVGDTINVASRLEGLAKAADAELAVSDTVMQSAGLSPGGFETKVLPVRGRSRSLKVWLRQSRDG</sequence>
<evidence type="ECO:0000259" key="5">
    <source>
        <dbReference type="PROSITE" id="PS50125"/>
    </source>
</evidence>
<name>A0A7V7TYY1_9HYPH</name>
<dbReference type="PANTHER" id="PTHR43081:SF17">
    <property type="entry name" value="BLL5647 PROTEIN"/>
    <property type="match status" value="1"/>
</dbReference>
<dbReference type="PANTHER" id="PTHR43081">
    <property type="entry name" value="ADENYLATE CYCLASE, TERMINAL-DIFFERENTIATION SPECIFIC-RELATED"/>
    <property type="match status" value="1"/>
</dbReference>
<organism evidence="7 8">
    <name type="scientific">Plantimonas leprariae</name>
    <dbReference type="NCBI Taxonomy" id="2615207"/>
    <lineage>
        <taxon>Bacteria</taxon>
        <taxon>Pseudomonadati</taxon>
        <taxon>Pseudomonadota</taxon>
        <taxon>Alphaproteobacteria</taxon>
        <taxon>Hyphomicrobiales</taxon>
        <taxon>Aurantimonadaceae</taxon>
        <taxon>Plantimonas</taxon>
    </lineage>
</organism>
<feature type="transmembrane region" description="Helical" evidence="4">
    <location>
        <begin position="107"/>
        <end position="125"/>
    </location>
</feature>
<feature type="transmembrane region" description="Helical" evidence="4">
    <location>
        <begin position="159"/>
        <end position="177"/>
    </location>
</feature>
<dbReference type="InterPro" id="IPR001041">
    <property type="entry name" value="2Fe-2S_ferredoxin-type"/>
</dbReference>
<feature type="transmembrane region" description="Helical" evidence="4">
    <location>
        <begin position="189"/>
        <end position="209"/>
    </location>
</feature>
<dbReference type="GO" id="GO:0051536">
    <property type="term" value="F:iron-sulfur cluster binding"/>
    <property type="evidence" value="ECO:0007669"/>
    <property type="project" value="InterPro"/>
</dbReference>
<dbReference type="InterPro" id="IPR001054">
    <property type="entry name" value="A/G_cyclase"/>
</dbReference>
<dbReference type="EMBL" id="VZDO01000014">
    <property type="protein sequence ID" value="KAB0678108.1"/>
    <property type="molecule type" value="Genomic_DNA"/>
</dbReference>
<dbReference type="GO" id="GO:0005886">
    <property type="term" value="C:plasma membrane"/>
    <property type="evidence" value="ECO:0007669"/>
    <property type="project" value="UniProtKB-SubCell"/>
</dbReference>
<accession>A0A7V7TYY1</accession>
<dbReference type="AlphaFoldDB" id="A0A7V7TYY1"/>
<dbReference type="SUPFAM" id="SSF81343">
    <property type="entry name" value="Fumarate reductase respiratory complex transmembrane subunits"/>
    <property type="match status" value="1"/>
</dbReference>
<dbReference type="SUPFAM" id="SSF54292">
    <property type="entry name" value="2Fe-2S ferredoxin-like"/>
    <property type="match status" value="1"/>
</dbReference>
<dbReference type="CDD" id="cd07302">
    <property type="entry name" value="CHD"/>
    <property type="match status" value="1"/>
</dbReference>
<dbReference type="SUPFAM" id="SSF55073">
    <property type="entry name" value="Nucleotide cyclase"/>
    <property type="match status" value="1"/>
</dbReference>
<evidence type="ECO:0000256" key="4">
    <source>
        <dbReference type="SAM" id="Phobius"/>
    </source>
</evidence>
<dbReference type="GO" id="GO:0004016">
    <property type="term" value="F:adenylate cyclase activity"/>
    <property type="evidence" value="ECO:0007669"/>
    <property type="project" value="UniProtKB-ARBA"/>
</dbReference>
<dbReference type="SMART" id="SM00044">
    <property type="entry name" value="CYCc"/>
    <property type="match status" value="1"/>
</dbReference>
<dbReference type="Proteomes" id="UP000432089">
    <property type="component" value="Unassembled WGS sequence"/>
</dbReference>
<keyword evidence="3 4" id="KW-0472">Membrane</keyword>
<keyword evidence="2" id="KW-1003">Cell membrane</keyword>
<comment type="subcellular location">
    <subcellularLocation>
        <location evidence="1">Cell membrane</location>
        <topology evidence="1">Multi-pass membrane protein</topology>
    </subcellularLocation>
</comment>